<gene>
    <name evidence="1" type="ORF">ACFSOY_08600</name>
</gene>
<dbReference type="SUPFAM" id="SSF140500">
    <property type="entry name" value="BAS1536-like"/>
    <property type="match status" value="1"/>
</dbReference>
<dbReference type="Gene3D" id="4.10.280.10">
    <property type="entry name" value="Helix-loop-helix DNA-binding domain"/>
    <property type="match status" value="1"/>
</dbReference>
<evidence type="ECO:0000313" key="2">
    <source>
        <dbReference type="Proteomes" id="UP001597343"/>
    </source>
</evidence>
<proteinExistence type="predicted"/>
<protein>
    <submittedName>
        <fullName evidence="1">Aspartyl-phosphate phosphatase Spo0E family protein</fullName>
    </submittedName>
</protein>
<organism evidence="1 2">
    <name type="scientific">Tumebacillus lipolyticus</name>
    <dbReference type="NCBI Taxonomy" id="1280370"/>
    <lineage>
        <taxon>Bacteria</taxon>
        <taxon>Bacillati</taxon>
        <taxon>Bacillota</taxon>
        <taxon>Bacilli</taxon>
        <taxon>Bacillales</taxon>
        <taxon>Alicyclobacillaceae</taxon>
        <taxon>Tumebacillus</taxon>
    </lineage>
</organism>
<accession>A0ABW4ZWS6</accession>
<dbReference type="Proteomes" id="UP001597343">
    <property type="component" value="Unassembled WGS sequence"/>
</dbReference>
<comment type="caution">
    <text evidence="1">The sequence shown here is derived from an EMBL/GenBank/DDBJ whole genome shotgun (WGS) entry which is preliminary data.</text>
</comment>
<evidence type="ECO:0000313" key="1">
    <source>
        <dbReference type="EMBL" id="MFD2170055.1"/>
    </source>
</evidence>
<dbReference type="EMBL" id="JBHUIO010000005">
    <property type="protein sequence ID" value="MFD2170055.1"/>
    <property type="molecule type" value="Genomic_DNA"/>
</dbReference>
<dbReference type="InterPro" id="IPR037208">
    <property type="entry name" value="Spo0E-like_sf"/>
</dbReference>
<sequence>MKDAVALETTINRLRSEMIRNYEKTGDLRNYNVIALSQELDIYLLKFQKLSDQKRQSR</sequence>
<keyword evidence="2" id="KW-1185">Reference proteome</keyword>
<dbReference type="Pfam" id="PF09388">
    <property type="entry name" value="SpoOE-like"/>
    <property type="match status" value="1"/>
</dbReference>
<dbReference type="RefSeq" id="WP_386045689.1">
    <property type="nucleotide sequence ID" value="NZ_JBHUIO010000005.1"/>
</dbReference>
<dbReference type="InterPro" id="IPR018540">
    <property type="entry name" value="Spo0E-like"/>
</dbReference>
<reference evidence="2" key="1">
    <citation type="journal article" date="2019" name="Int. J. Syst. Evol. Microbiol.">
        <title>The Global Catalogue of Microorganisms (GCM) 10K type strain sequencing project: providing services to taxonomists for standard genome sequencing and annotation.</title>
        <authorList>
            <consortium name="The Broad Institute Genomics Platform"/>
            <consortium name="The Broad Institute Genome Sequencing Center for Infectious Disease"/>
            <person name="Wu L."/>
            <person name="Ma J."/>
        </authorList>
    </citation>
    <scope>NUCLEOTIDE SEQUENCE [LARGE SCALE GENOMIC DNA]</scope>
    <source>
        <strain evidence="2">CGMCC 1.13574</strain>
    </source>
</reference>
<name>A0ABW4ZWS6_9BACL</name>
<dbReference type="InterPro" id="IPR036638">
    <property type="entry name" value="HLH_DNA-bd_sf"/>
</dbReference>